<dbReference type="PANTHER" id="PTHR13040">
    <property type="entry name" value="AUTOPHAGY PROTEIN 5"/>
    <property type="match status" value="1"/>
</dbReference>
<dbReference type="Gene3D" id="3.10.20.620">
    <property type="match status" value="1"/>
</dbReference>
<dbReference type="FunFam" id="3.10.20.90:FF:000100">
    <property type="entry name" value="Autophagy related 5"/>
    <property type="match status" value="1"/>
</dbReference>
<dbReference type="GO" id="GO:0000045">
    <property type="term" value="P:autophagosome assembly"/>
    <property type="evidence" value="ECO:0007669"/>
    <property type="project" value="UniProtKB-ARBA"/>
</dbReference>
<name>K1RAJ5_MAGGI</name>
<dbReference type="InterPro" id="IPR042527">
    <property type="entry name" value="Atg5_UblA_dom_sf"/>
</dbReference>
<dbReference type="FunFam" id="1.10.246.190:FF:000001">
    <property type="entry name" value="Autophagy related 5"/>
    <property type="match status" value="1"/>
</dbReference>
<dbReference type="EMBL" id="JH816998">
    <property type="protein sequence ID" value="EKC40639.1"/>
    <property type="molecule type" value="Genomic_DNA"/>
</dbReference>
<comment type="similarity">
    <text evidence="3 15">Belongs to the ATG5 family.</text>
</comment>
<evidence type="ECO:0000256" key="13">
    <source>
        <dbReference type="ARBA" id="ARBA00025421"/>
    </source>
</evidence>
<dbReference type="AlphaFoldDB" id="K1RAJ5"/>
<evidence type="ECO:0000256" key="5">
    <source>
        <dbReference type="ARBA" id="ARBA00022490"/>
    </source>
</evidence>
<dbReference type="GO" id="GO:0034045">
    <property type="term" value="C:phagophore assembly site membrane"/>
    <property type="evidence" value="ECO:0007669"/>
    <property type="project" value="UniProtKB-SubCell"/>
</dbReference>
<dbReference type="InterPro" id="IPR048940">
    <property type="entry name" value="ATG5_HBR"/>
</dbReference>
<keyword evidence="5" id="KW-0963">Cytoplasm</keyword>
<gene>
    <name evidence="19" type="ORF">CGI_10018604</name>
</gene>
<evidence type="ECO:0000256" key="10">
    <source>
        <dbReference type="ARBA" id="ARBA00022990"/>
    </source>
</evidence>
<dbReference type="GO" id="GO:0019776">
    <property type="term" value="F:Atg8-family ligase activity"/>
    <property type="evidence" value="ECO:0007669"/>
    <property type="project" value="TreeGrafter"/>
</dbReference>
<feature type="domain" description="Autophagy protein ATG5 alpha-helical bundle region" evidence="17">
    <location>
        <begin position="134"/>
        <end position="190"/>
    </location>
</feature>
<dbReference type="InterPro" id="IPR048939">
    <property type="entry name" value="ATG5_UblA"/>
</dbReference>
<dbReference type="Gene3D" id="3.10.20.90">
    <property type="entry name" value="Phosphatidylinositol 3-kinase Catalytic Subunit, Chain A, domain 1"/>
    <property type="match status" value="1"/>
</dbReference>
<protein>
    <recommendedName>
        <fullName evidence="4 15">Autophagy protein 5</fullName>
    </recommendedName>
</protein>
<evidence type="ECO:0000259" key="16">
    <source>
        <dbReference type="Pfam" id="PF04106"/>
    </source>
</evidence>
<evidence type="ECO:0000313" key="19">
    <source>
        <dbReference type="EMBL" id="EKC40639.1"/>
    </source>
</evidence>
<evidence type="ECO:0000256" key="12">
    <source>
        <dbReference type="ARBA" id="ARBA00023136"/>
    </source>
</evidence>
<dbReference type="GO" id="GO:0006915">
    <property type="term" value="P:apoptotic process"/>
    <property type="evidence" value="ECO:0007669"/>
    <property type="project" value="UniProtKB-KW"/>
</dbReference>
<evidence type="ECO:0000256" key="15">
    <source>
        <dbReference type="RuleBase" id="RU361202"/>
    </source>
</evidence>
<evidence type="ECO:0000256" key="2">
    <source>
        <dbReference type="ARBA" id="ARBA00004623"/>
    </source>
</evidence>
<accession>K1RAJ5</accession>
<evidence type="ECO:0000256" key="8">
    <source>
        <dbReference type="ARBA" id="ARBA00022843"/>
    </source>
</evidence>
<reference evidence="19" key="1">
    <citation type="journal article" date="2012" name="Nature">
        <title>The oyster genome reveals stress adaptation and complexity of shell formation.</title>
        <authorList>
            <person name="Zhang G."/>
            <person name="Fang X."/>
            <person name="Guo X."/>
            <person name="Li L."/>
            <person name="Luo R."/>
            <person name="Xu F."/>
            <person name="Yang P."/>
            <person name="Zhang L."/>
            <person name="Wang X."/>
            <person name="Qi H."/>
            <person name="Xiong Z."/>
            <person name="Que H."/>
            <person name="Xie Y."/>
            <person name="Holland P.W."/>
            <person name="Paps J."/>
            <person name="Zhu Y."/>
            <person name="Wu F."/>
            <person name="Chen Y."/>
            <person name="Wang J."/>
            <person name="Peng C."/>
            <person name="Meng J."/>
            <person name="Yang L."/>
            <person name="Liu J."/>
            <person name="Wen B."/>
            <person name="Zhang N."/>
            <person name="Huang Z."/>
            <person name="Zhu Q."/>
            <person name="Feng Y."/>
            <person name="Mount A."/>
            <person name="Hedgecock D."/>
            <person name="Xu Z."/>
            <person name="Liu Y."/>
            <person name="Domazet-Loso T."/>
            <person name="Du Y."/>
            <person name="Sun X."/>
            <person name="Zhang S."/>
            <person name="Liu B."/>
            <person name="Cheng P."/>
            <person name="Jiang X."/>
            <person name="Li J."/>
            <person name="Fan D."/>
            <person name="Wang W."/>
            <person name="Fu W."/>
            <person name="Wang T."/>
            <person name="Wang B."/>
            <person name="Zhang J."/>
            <person name="Peng Z."/>
            <person name="Li Y."/>
            <person name="Li N."/>
            <person name="Wang J."/>
            <person name="Chen M."/>
            <person name="He Y."/>
            <person name="Tan F."/>
            <person name="Song X."/>
            <person name="Zheng Q."/>
            <person name="Huang R."/>
            <person name="Yang H."/>
            <person name="Du X."/>
            <person name="Chen L."/>
            <person name="Yang M."/>
            <person name="Gaffney P.M."/>
            <person name="Wang S."/>
            <person name="Luo L."/>
            <person name="She Z."/>
            <person name="Ming Y."/>
            <person name="Huang W."/>
            <person name="Zhang S."/>
            <person name="Huang B."/>
            <person name="Zhang Y."/>
            <person name="Qu T."/>
            <person name="Ni P."/>
            <person name="Miao G."/>
            <person name="Wang J."/>
            <person name="Wang Q."/>
            <person name="Steinberg C.E."/>
            <person name="Wang H."/>
            <person name="Li N."/>
            <person name="Qian L."/>
            <person name="Zhang G."/>
            <person name="Li Y."/>
            <person name="Yang H."/>
            <person name="Liu X."/>
            <person name="Wang J."/>
            <person name="Yin Y."/>
            <person name="Wang J."/>
        </authorList>
    </citation>
    <scope>NUCLEOTIDE SEQUENCE [LARGE SCALE GENOMIC DNA]</scope>
    <source>
        <strain evidence="19">05x7-T-G4-1.051#20</strain>
    </source>
</reference>
<dbReference type="PANTHER" id="PTHR13040:SF2">
    <property type="entry name" value="AUTOPHAGY PROTEIN 5"/>
    <property type="match status" value="1"/>
</dbReference>
<dbReference type="InParanoid" id="K1RAJ5"/>
<evidence type="ECO:0000256" key="11">
    <source>
        <dbReference type="ARBA" id="ARBA00023006"/>
    </source>
</evidence>
<evidence type="ECO:0000256" key="1">
    <source>
        <dbReference type="ARBA" id="ARBA00004496"/>
    </source>
</evidence>
<evidence type="ECO:0000256" key="9">
    <source>
        <dbReference type="ARBA" id="ARBA00022859"/>
    </source>
</evidence>
<evidence type="ECO:0000256" key="4">
    <source>
        <dbReference type="ARBA" id="ARBA00015616"/>
    </source>
</evidence>
<dbReference type="Pfam" id="PF04106">
    <property type="entry name" value="ATG5_UblB"/>
    <property type="match status" value="1"/>
</dbReference>
<keyword evidence="11 15" id="KW-0072">Autophagy</keyword>
<feature type="domain" description="Autophagy protein ATG5 UblA" evidence="18">
    <location>
        <begin position="27"/>
        <end position="120"/>
    </location>
</feature>
<comment type="function">
    <text evidence="15">Involved in autophagic vesicle formation.</text>
</comment>
<dbReference type="GO" id="GO:0034274">
    <property type="term" value="C:Atg12-Atg5-Atg16 complex"/>
    <property type="evidence" value="ECO:0007669"/>
    <property type="project" value="TreeGrafter"/>
</dbReference>
<organism evidence="19">
    <name type="scientific">Magallana gigas</name>
    <name type="common">Pacific oyster</name>
    <name type="synonym">Crassostrea gigas</name>
    <dbReference type="NCBI Taxonomy" id="29159"/>
    <lineage>
        <taxon>Eukaryota</taxon>
        <taxon>Metazoa</taxon>
        <taxon>Spiralia</taxon>
        <taxon>Lophotrochozoa</taxon>
        <taxon>Mollusca</taxon>
        <taxon>Bivalvia</taxon>
        <taxon>Autobranchia</taxon>
        <taxon>Pteriomorphia</taxon>
        <taxon>Ostreida</taxon>
        <taxon>Ostreoidea</taxon>
        <taxon>Ostreidae</taxon>
        <taxon>Magallana</taxon>
    </lineage>
</organism>
<dbReference type="InterPro" id="IPR042526">
    <property type="entry name" value="Atg5_HR"/>
</dbReference>
<evidence type="ECO:0000259" key="17">
    <source>
        <dbReference type="Pfam" id="PF20637"/>
    </source>
</evidence>
<comment type="function">
    <text evidence="13">May play an important role in the apoptotic process, possibly within the modified cytoskeleton. Its expression is a relatively late event in the apoptotic process, occurring downstream of caspase activity. Plays a crucial role in IFN-gamma-induced autophagic cell death by interacting with FADD.</text>
</comment>
<dbReference type="InterPro" id="IPR007239">
    <property type="entry name" value="Atg5"/>
</dbReference>
<dbReference type="GO" id="GO:0043069">
    <property type="term" value="P:negative regulation of programmed cell death"/>
    <property type="evidence" value="ECO:0007669"/>
    <property type="project" value="UniProtKB-ARBA"/>
</dbReference>
<dbReference type="GO" id="GO:0005776">
    <property type="term" value="C:autophagosome"/>
    <property type="evidence" value="ECO:0007669"/>
    <property type="project" value="TreeGrafter"/>
</dbReference>
<dbReference type="GO" id="GO:0044233">
    <property type="term" value="C:mitochondria-associated endoplasmic reticulum membrane contact site"/>
    <property type="evidence" value="ECO:0007669"/>
    <property type="project" value="TreeGrafter"/>
</dbReference>
<sequence length="284" mass="33738">MLLPKILISGRRKLHNMGENREIQKGVWEGRIPVAFRLSEEDTDGERPEPVYLMVPRISYFPLHTEKINKHFLKYASEKESEEIWLEHDNQPLKWHYPVGLLFDLYGSETSLPWTITVHFKDFPEEELLHCVSKDAVESHFMSSIKEADSLKHRGQVINSMQKRDHKQLWTGLLHDKFDQFWSVNKKLMESSGDETFKYIPFRLYMVDRHYMTNLFRPLTEEGHHQSLKHLLLSAVPQFFNEEEEFQKHVRIHGTEPLLDTPILWLSENFSFPDNFLHLVISDK</sequence>
<keyword evidence="7" id="KW-0053">Apoptosis</keyword>
<evidence type="ECO:0000256" key="14">
    <source>
        <dbReference type="ARBA" id="ARBA00093583"/>
    </source>
</evidence>
<comment type="subcellular location">
    <subcellularLocation>
        <location evidence="1">Cytoplasm</location>
    </subcellularLocation>
    <subcellularLocation>
        <location evidence="2 15">Preautophagosomal structure membrane</location>
        <topology evidence="2 15">Peripheral membrane protein</topology>
    </subcellularLocation>
</comment>
<keyword evidence="12 15" id="KW-0472">Membrane</keyword>
<dbReference type="GO" id="GO:0002376">
    <property type="term" value="P:immune system process"/>
    <property type="evidence" value="ECO:0007669"/>
    <property type="project" value="UniProtKB-KW"/>
</dbReference>
<dbReference type="Pfam" id="PF20638">
    <property type="entry name" value="ATG5_UblA"/>
    <property type="match status" value="1"/>
</dbReference>
<comment type="subunit">
    <text evidence="15">Conjugated with ATG12.</text>
</comment>
<dbReference type="Gene3D" id="1.10.246.190">
    <property type="entry name" value="Autophagy protein Apg5, helix rich domain"/>
    <property type="match status" value="1"/>
</dbReference>
<dbReference type="GO" id="GO:0034727">
    <property type="term" value="P:piecemeal microautophagy of the nucleus"/>
    <property type="evidence" value="ECO:0007669"/>
    <property type="project" value="TreeGrafter"/>
</dbReference>
<keyword evidence="9" id="KW-0391">Immunity</keyword>
<keyword evidence="8 15" id="KW-0832">Ubl conjugation</keyword>
<evidence type="ECO:0000256" key="3">
    <source>
        <dbReference type="ARBA" id="ARBA00006910"/>
    </source>
</evidence>
<keyword evidence="10" id="KW-0007">Acetylation</keyword>
<evidence type="ECO:0000259" key="18">
    <source>
        <dbReference type="Pfam" id="PF20638"/>
    </source>
</evidence>
<evidence type="ECO:0000256" key="7">
    <source>
        <dbReference type="ARBA" id="ARBA00022703"/>
    </source>
</evidence>
<dbReference type="HOGENOM" id="CLU_051894_1_0_1"/>
<evidence type="ECO:0000256" key="6">
    <source>
        <dbReference type="ARBA" id="ARBA00022499"/>
    </source>
</evidence>
<feature type="domain" description="Autophagy protein ATG5 UblB" evidence="16">
    <location>
        <begin position="199"/>
        <end position="281"/>
    </location>
</feature>
<dbReference type="InterPro" id="IPR048318">
    <property type="entry name" value="ATG5_UblB"/>
</dbReference>
<dbReference type="Pfam" id="PF20637">
    <property type="entry name" value="ATG5_HBR"/>
    <property type="match status" value="1"/>
</dbReference>
<dbReference type="GO" id="GO:0006995">
    <property type="term" value="P:cellular response to nitrogen starvation"/>
    <property type="evidence" value="ECO:0007669"/>
    <property type="project" value="TreeGrafter"/>
</dbReference>
<comment type="subunit">
    <text evidence="14">Forms a conjugate with ATG12. Part of the minor complex composed of 4 sets of ATG12-ATG5 and ATG16L1 (400 kDa); this complex interacts with ATG3 leading to disruption of ATG7 interaction and promotion of ATG8-like proteins lipidation. Forms an 800-kDa complex composed of ATG12-ATG5 and ATG16L2. The ATG12-ATG5 conjugate interacts with RAB33A; this interaction is bridged by ATG16L1 and promotes ATG12-ATG5-ATG16L1 complex recruitment to phagophores. Interacts with TECPR1; the interaction is direct and does not take place when ATG16L1 is associated with the ATG5-ATG12 conjugate. Interacts with DHX58/RIG-1, IFIH1/MDA5 and MAVS/IPS-1 in monomeric form as well as in ATG12-ATG5 conjugate form. The interaction with MAVS is further enhanced upon vesicular stomatitis virus (VSV) infection. Interacts with ATG3. Interacts with ATG7 and ATG10. Interacts with FADD. Interacts with Bassoon/BSN; this interaction is important for the regulation of presynaptic autophagy. Interacts with ATG16L2.</text>
</comment>
<dbReference type="FunCoup" id="K1RAJ5">
    <property type="interactions" value="1713"/>
</dbReference>
<keyword evidence="6 15" id="KW-1017">Isopeptide bond</keyword>
<dbReference type="GO" id="GO:0000422">
    <property type="term" value="P:autophagy of mitochondrion"/>
    <property type="evidence" value="ECO:0007669"/>
    <property type="project" value="TreeGrafter"/>
</dbReference>
<dbReference type="GO" id="GO:0061908">
    <property type="term" value="C:phagophore"/>
    <property type="evidence" value="ECO:0007669"/>
    <property type="project" value="TreeGrafter"/>
</dbReference>
<proteinExistence type="inferred from homology"/>
<dbReference type="FunFam" id="3.10.20.620:FF:000001">
    <property type="entry name" value="Autophagy related 5"/>
    <property type="match status" value="1"/>
</dbReference>